<dbReference type="PANTHER" id="PTHR42714">
    <property type="entry name" value="TRNA MODIFICATION GTPASE GTPBP3"/>
    <property type="match status" value="1"/>
</dbReference>
<keyword evidence="9" id="KW-1185">Reference proteome</keyword>
<dbReference type="Pfam" id="PF01926">
    <property type="entry name" value="MMR_HSR1"/>
    <property type="match status" value="1"/>
</dbReference>
<dbReference type="InterPro" id="IPR027417">
    <property type="entry name" value="P-loop_NTPase"/>
</dbReference>
<evidence type="ECO:0000256" key="3">
    <source>
        <dbReference type="ARBA" id="ARBA00022741"/>
    </source>
</evidence>
<evidence type="ECO:0000256" key="4">
    <source>
        <dbReference type="ARBA" id="ARBA00023134"/>
    </source>
</evidence>
<evidence type="ECO:0000256" key="1">
    <source>
        <dbReference type="ARBA" id="ARBA00011043"/>
    </source>
</evidence>
<dbReference type="STRING" id="436017.A4RV63"/>
<dbReference type="Proteomes" id="UP000001568">
    <property type="component" value="Chromosome 3"/>
</dbReference>
<dbReference type="eggNOG" id="KOG1191">
    <property type="taxonomic scope" value="Eukaryota"/>
</dbReference>
<dbReference type="HOGENOM" id="CLU_019624_3_1_1"/>
<evidence type="ECO:0000259" key="7">
    <source>
        <dbReference type="PROSITE" id="PS51709"/>
    </source>
</evidence>
<dbReference type="KEGG" id="olu:OSTLU_33876"/>
<comment type="similarity">
    <text evidence="1 5">Belongs to the TRAFAC class TrmE-Era-EngA-EngB-Septin-like GTPase superfamily. TrmE GTPase family.</text>
</comment>
<dbReference type="NCBIfam" id="TIGR00450">
    <property type="entry name" value="mnmE_trmE_thdF"/>
    <property type="match status" value="1"/>
</dbReference>
<proteinExistence type="inferred from homology"/>
<dbReference type="CDD" id="cd04164">
    <property type="entry name" value="trmE"/>
    <property type="match status" value="1"/>
</dbReference>
<dbReference type="GO" id="GO:0030488">
    <property type="term" value="P:tRNA methylation"/>
    <property type="evidence" value="ECO:0007669"/>
    <property type="project" value="TreeGrafter"/>
</dbReference>
<dbReference type="InterPro" id="IPR004520">
    <property type="entry name" value="GTPase_MnmE"/>
</dbReference>
<dbReference type="EMBL" id="CP000583">
    <property type="protein sequence ID" value="ABO95079.1"/>
    <property type="molecule type" value="Genomic_DNA"/>
</dbReference>
<dbReference type="Pfam" id="PF10396">
    <property type="entry name" value="TrmE_N"/>
    <property type="match status" value="1"/>
</dbReference>
<keyword evidence="2 5" id="KW-0819">tRNA processing</keyword>
<dbReference type="PANTHER" id="PTHR42714:SF2">
    <property type="entry name" value="TRNA MODIFICATION GTPASE GTPBP3, MITOCHONDRIAL"/>
    <property type="match status" value="1"/>
</dbReference>
<dbReference type="SUPFAM" id="SSF52540">
    <property type="entry name" value="P-loop containing nucleoside triphosphate hydrolases"/>
    <property type="match status" value="1"/>
</dbReference>
<gene>
    <name evidence="8" type="ORF">OSTLU_33876</name>
</gene>
<dbReference type="Gene3D" id="3.40.50.300">
    <property type="entry name" value="P-loop containing nucleotide triphosphate hydrolases"/>
    <property type="match status" value="1"/>
</dbReference>
<evidence type="ECO:0000313" key="9">
    <source>
        <dbReference type="Proteomes" id="UP000001568"/>
    </source>
</evidence>
<dbReference type="Gramene" id="ABO95079">
    <property type="protein sequence ID" value="ABO95079"/>
    <property type="gene ID" value="OSTLU_33876"/>
</dbReference>
<feature type="region of interest" description="Disordered" evidence="6">
    <location>
        <begin position="33"/>
        <end position="52"/>
    </location>
</feature>
<dbReference type="NCBIfam" id="TIGR00231">
    <property type="entry name" value="small_GTP"/>
    <property type="match status" value="1"/>
</dbReference>
<evidence type="ECO:0000256" key="2">
    <source>
        <dbReference type="ARBA" id="ARBA00022694"/>
    </source>
</evidence>
<dbReference type="OMA" id="VQIGFHI"/>
<dbReference type="InterPro" id="IPR031168">
    <property type="entry name" value="G_TrmE"/>
</dbReference>
<dbReference type="NCBIfam" id="NF003661">
    <property type="entry name" value="PRK05291.1-3"/>
    <property type="match status" value="1"/>
</dbReference>
<keyword evidence="3 5" id="KW-0547">Nucleotide-binding</keyword>
<keyword evidence="4 5" id="KW-0342">GTP-binding</keyword>
<dbReference type="HAMAP" id="MF_00379">
    <property type="entry name" value="GTPase_MnmE"/>
    <property type="match status" value="1"/>
</dbReference>
<sequence length="489" mass="52250">MRRAARETIYALATARGRAGVSVVRVSGPNARDALRLTRPPGGANSSDGAATAAEHGRLRLVEFARGDAARDEPPIDVGFVAVFASPRSFTGEDVVELHAHGSAAVQRALMDALGTLDNFRVAEAGEFSRRAFRNGKMDLTQAEGLADLLDADTEAQRRQAMMLSRNAAQRSMYETWRKELLTCAAYCEAALDFGEEEDIASDVVERKVRERVKALRDTLQKYLDAPARGELIRRGVRVALVGSPNVGKSSMLNALAGRDAAIVSPHAGTTRDVLEVSLELGGYKVIVSDTAGLRETEDDVEKLGIARALERAEDADVVVALADATNDASNIDLKALNLSKKTIVNVWNKSDALSDGQTRELMEIENETAADGYETAVVSCLTGAGLDGFISTLTRIVAQKCTIGDDASDANDSTLAITRSRHRVNLARCVASLDAAVARARASSASASALELEAEELKLAARALGRVTGAYDVEDVLDVVFRDFCVGK</sequence>
<dbReference type="InterPro" id="IPR025867">
    <property type="entry name" value="MnmE_helical"/>
</dbReference>
<dbReference type="GO" id="GO:0003924">
    <property type="term" value="F:GTPase activity"/>
    <property type="evidence" value="ECO:0007669"/>
    <property type="project" value="InterPro"/>
</dbReference>
<evidence type="ECO:0000256" key="6">
    <source>
        <dbReference type="SAM" id="MobiDB-lite"/>
    </source>
</evidence>
<dbReference type="GeneID" id="5000878"/>
<dbReference type="GO" id="GO:0005525">
    <property type="term" value="F:GTP binding"/>
    <property type="evidence" value="ECO:0007669"/>
    <property type="project" value="UniProtKB-KW"/>
</dbReference>
<dbReference type="Gene3D" id="3.30.1360.120">
    <property type="entry name" value="Probable tRNA modification gtpase trme, domain 1"/>
    <property type="match status" value="1"/>
</dbReference>
<dbReference type="GO" id="GO:0002098">
    <property type="term" value="P:tRNA wobble uridine modification"/>
    <property type="evidence" value="ECO:0007669"/>
    <property type="project" value="TreeGrafter"/>
</dbReference>
<dbReference type="InterPro" id="IPR018948">
    <property type="entry name" value="GTP-bd_TrmE_N"/>
</dbReference>
<accession>A4RV63</accession>
<reference evidence="8 9" key="1">
    <citation type="journal article" date="2007" name="Proc. Natl. Acad. Sci. U.S.A.">
        <title>The tiny eukaryote Ostreococcus provides genomic insights into the paradox of plankton speciation.</title>
        <authorList>
            <person name="Palenik B."/>
            <person name="Grimwood J."/>
            <person name="Aerts A."/>
            <person name="Rouze P."/>
            <person name="Salamov A."/>
            <person name="Putnam N."/>
            <person name="Dupont C."/>
            <person name="Jorgensen R."/>
            <person name="Derelle E."/>
            <person name="Rombauts S."/>
            <person name="Zhou K."/>
            <person name="Otillar R."/>
            <person name="Merchant S.S."/>
            <person name="Podell S."/>
            <person name="Gaasterland T."/>
            <person name="Napoli C."/>
            <person name="Gendler K."/>
            <person name="Manuell A."/>
            <person name="Tai V."/>
            <person name="Vallon O."/>
            <person name="Piganeau G."/>
            <person name="Jancek S."/>
            <person name="Heijde M."/>
            <person name="Jabbari K."/>
            <person name="Bowler C."/>
            <person name="Lohr M."/>
            <person name="Robbens S."/>
            <person name="Werner G."/>
            <person name="Dubchak I."/>
            <person name="Pazour G.J."/>
            <person name="Ren Q."/>
            <person name="Paulsen I."/>
            <person name="Delwiche C."/>
            <person name="Schmutz J."/>
            <person name="Rokhsar D."/>
            <person name="Van de Peer Y."/>
            <person name="Moreau H."/>
            <person name="Grigoriev I.V."/>
        </authorList>
    </citation>
    <scope>NUCLEOTIDE SEQUENCE [LARGE SCALE GENOMIC DNA]</scope>
    <source>
        <strain evidence="8 9">CCE9901</strain>
    </source>
</reference>
<organism evidence="8 9">
    <name type="scientific">Ostreococcus lucimarinus (strain CCE9901)</name>
    <dbReference type="NCBI Taxonomy" id="436017"/>
    <lineage>
        <taxon>Eukaryota</taxon>
        <taxon>Viridiplantae</taxon>
        <taxon>Chlorophyta</taxon>
        <taxon>Mamiellophyceae</taxon>
        <taxon>Mamiellales</taxon>
        <taxon>Bathycoccaceae</taxon>
        <taxon>Ostreococcus</taxon>
    </lineage>
</organism>
<dbReference type="AlphaFoldDB" id="A4RV63"/>
<feature type="domain" description="TrmE-type G" evidence="7">
    <location>
        <begin position="236"/>
        <end position="399"/>
    </location>
</feature>
<dbReference type="GO" id="GO:0005737">
    <property type="term" value="C:cytoplasm"/>
    <property type="evidence" value="ECO:0007669"/>
    <property type="project" value="TreeGrafter"/>
</dbReference>
<dbReference type="OrthoDB" id="188276at2759"/>
<evidence type="ECO:0000313" key="8">
    <source>
        <dbReference type="EMBL" id="ABO95079.1"/>
    </source>
</evidence>
<dbReference type="RefSeq" id="XP_001416786.1">
    <property type="nucleotide sequence ID" value="XM_001416749.1"/>
</dbReference>
<dbReference type="Pfam" id="PF12631">
    <property type="entry name" value="MnmE_helical"/>
    <property type="match status" value="1"/>
</dbReference>
<name>A4RV63_OSTLU</name>
<evidence type="ECO:0000256" key="5">
    <source>
        <dbReference type="RuleBase" id="RU003313"/>
    </source>
</evidence>
<dbReference type="InterPro" id="IPR005225">
    <property type="entry name" value="Small_GTP-bd"/>
</dbReference>
<dbReference type="InterPro" id="IPR027266">
    <property type="entry name" value="TrmE/GcvT-like"/>
</dbReference>
<protein>
    <recommendedName>
        <fullName evidence="7">TrmE-type G domain-containing protein</fullName>
    </recommendedName>
</protein>
<dbReference type="InterPro" id="IPR006073">
    <property type="entry name" value="GTP-bd"/>
</dbReference>
<dbReference type="CDD" id="cd14858">
    <property type="entry name" value="TrmE_N"/>
    <property type="match status" value="1"/>
</dbReference>
<dbReference type="PROSITE" id="PS51709">
    <property type="entry name" value="G_TRME"/>
    <property type="match status" value="1"/>
</dbReference>
<dbReference type="InterPro" id="IPR027368">
    <property type="entry name" value="MnmE_dom2"/>
</dbReference>
<dbReference type="Gene3D" id="1.20.120.430">
    <property type="entry name" value="tRNA modification GTPase MnmE domain 2"/>
    <property type="match status" value="1"/>
</dbReference>